<protein>
    <submittedName>
        <fullName evidence="3">Universal stress protein family</fullName>
    </submittedName>
</protein>
<dbReference type="SUPFAM" id="SSF52402">
    <property type="entry name" value="Adenine nucleotide alpha hydrolases-like"/>
    <property type="match status" value="1"/>
</dbReference>
<evidence type="ECO:0000313" key="3">
    <source>
        <dbReference type="EMBL" id="CUS40325.1"/>
    </source>
</evidence>
<dbReference type="PIRSF" id="PIRSF006276">
    <property type="entry name" value="UspA"/>
    <property type="match status" value="1"/>
</dbReference>
<dbReference type="InterPro" id="IPR006015">
    <property type="entry name" value="Universal_stress_UspA"/>
</dbReference>
<evidence type="ECO:0000259" key="2">
    <source>
        <dbReference type="Pfam" id="PF00582"/>
    </source>
</evidence>
<dbReference type="InterPro" id="IPR006016">
    <property type="entry name" value="UspA"/>
</dbReference>
<dbReference type="AlphaFoldDB" id="A0A160T8E4"/>
<gene>
    <name evidence="3" type="ORF">MGWOODY_Tha2417</name>
</gene>
<dbReference type="PRINTS" id="PR01438">
    <property type="entry name" value="UNVRSLSTRESS"/>
</dbReference>
<dbReference type="CDD" id="cd00293">
    <property type="entry name" value="USP-like"/>
    <property type="match status" value="1"/>
</dbReference>
<reference evidence="3" key="1">
    <citation type="submission" date="2015-10" db="EMBL/GenBank/DDBJ databases">
        <authorList>
            <person name="Gilbert D.G."/>
        </authorList>
    </citation>
    <scope>NUCLEOTIDE SEQUENCE</scope>
</reference>
<comment type="similarity">
    <text evidence="1">Belongs to the universal stress protein A family.</text>
</comment>
<dbReference type="Pfam" id="PF00582">
    <property type="entry name" value="Usp"/>
    <property type="match status" value="1"/>
</dbReference>
<dbReference type="InterPro" id="IPR014729">
    <property type="entry name" value="Rossmann-like_a/b/a_fold"/>
</dbReference>
<name>A0A160T8E4_9ZZZZ</name>
<organism evidence="3">
    <name type="scientific">hydrothermal vent metagenome</name>
    <dbReference type="NCBI Taxonomy" id="652676"/>
    <lineage>
        <taxon>unclassified sequences</taxon>
        <taxon>metagenomes</taxon>
        <taxon>ecological metagenomes</taxon>
    </lineage>
</organism>
<feature type="domain" description="UspA" evidence="2">
    <location>
        <begin position="2"/>
        <end position="141"/>
    </location>
</feature>
<evidence type="ECO:0000256" key="1">
    <source>
        <dbReference type="ARBA" id="ARBA00008791"/>
    </source>
</evidence>
<accession>A0A160T8E4</accession>
<dbReference type="EMBL" id="CZQC01000008">
    <property type="protein sequence ID" value="CUS40325.1"/>
    <property type="molecule type" value="Genomic_DNA"/>
</dbReference>
<proteinExistence type="inferred from homology"/>
<dbReference type="PANTHER" id="PTHR46268">
    <property type="entry name" value="STRESS RESPONSE PROTEIN NHAX"/>
    <property type="match status" value="1"/>
</dbReference>
<sequence>MKIMVAVDLSESGETVLVEAEKIAKALSAKVWLLHVAAPDPEFVGMDVGPQTVRDNMSKKFHEEHRQIQAIADRFRNTGIDTTALLIQGVTVDTILAEATKLDADMIVIGTHGHGAMYRLLVGSVSEGVLHKSKCPILVIPTHDRD</sequence>
<dbReference type="PANTHER" id="PTHR46268:SF6">
    <property type="entry name" value="UNIVERSAL STRESS PROTEIN UP12"/>
    <property type="match status" value="1"/>
</dbReference>
<dbReference type="Gene3D" id="3.40.50.620">
    <property type="entry name" value="HUPs"/>
    <property type="match status" value="1"/>
</dbReference>